<feature type="region of interest" description="Disordered" evidence="1">
    <location>
        <begin position="332"/>
        <end position="359"/>
    </location>
</feature>
<dbReference type="EMBL" id="WHUW01000071">
    <property type="protein sequence ID" value="KAF8428836.1"/>
    <property type="molecule type" value="Genomic_DNA"/>
</dbReference>
<dbReference type="AlphaFoldDB" id="A0AAD4G950"/>
<feature type="compositionally biased region" description="Basic and acidic residues" evidence="1">
    <location>
        <begin position="56"/>
        <end position="69"/>
    </location>
</feature>
<feature type="compositionally biased region" description="Basic and acidic residues" evidence="1">
    <location>
        <begin position="80"/>
        <end position="101"/>
    </location>
</feature>
<accession>A0AAD4G950</accession>
<dbReference type="Proteomes" id="UP001194468">
    <property type="component" value="Unassembled WGS sequence"/>
</dbReference>
<protein>
    <submittedName>
        <fullName evidence="2">Uncharacterized protein</fullName>
    </submittedName>
</protein>
<name>A0AAD4G950_BOLED</name>
<feature type="compositionally biased region" description="Basic and acidic residues" evidence="1">
    <location>
        <begin position="116"/>
        <end position="128"/>
    </location>
</feature>
<gene>
    <name evidence="2" type="ORF">L210DRAFT_3764807</name>
</gene>
<proteinExistence type="predicted"/>
<feature type="region of interest" description="Disordered" evidence="1">
    <location>
        <begin position="259"/>
        <end position="306"/>
    </location>
</feature>
<reference evidence="2" key="1">
    <citation type="submission" date="2019-10" db="EMBL/GenBank/DDBJ databases">
        <authorList>
            <consortium name="DOE Joint Genome Institute"/>
            <person name="Kuo A."/>
            <person name="Miyauchi S."/>
            <person name="Kiss E."/>
            <person name="Drula E."/>
            <person name="Kohler A."/>
            <person name="Sanchez-Garcia M."/>
            <person name="Andreopoulos B."/>
            <person name="Barry K.W."/>
            <person name="Bonito G."/>
            <person name="Buee M."/>
            <person name="Carver A."/>
            <person name="Chen C."/>
            <person name="Cichocki N."/>
            <person name="Clum A."/>
            <person name="Culley D."/>
            <person name="Crous P.W."/>
            <person name="Fauchery L."/>
            <person name="Girlanda M."/>
            <person name="Hayes R."/>
            <person name="Keri Z."/>
            <person name="LaButti K."/>
            <person name="Lipzen A."/>
            <person name="Lombard V."/>
            <person name="Magnuson J."/>
            <person name="Maillard F."/>
            <person name="Morin E."/>
            <person name="Murat C."/>
            <person name="Nolan M."/>
            <person name="Ohm R."/>
            <person name="Pangilinan J."/>
            <person name="Pereira M."/>
            <person name="Perotto S."/>
            <person name="Peter M."/>
            <person name="Riley R."/>
            <person name="Sitrit Y."/>
            <person name="Stielow B."/>
            <person name="Szollosi G."/>
            <person name="Zifcakova L."/>
            <person name="Stursova M."/>
            <person name="Spatafora J.W."/>
            <person name="Tedersoo L."/>
            <person name="Vaario L.-M."/>
            <person name="Yamada A."/>
            <person name="Yan M."/>
            <person name="Wang P."/>
            <person name="Xu J."/>
            <person name="Bruns T."/>
            <person name="Baldrian P."/>
            <person name="Vilgalys R."/>
            <person name="Henrissat B."/>
            <person name="Grigoriev I.V."/>
            <person name="Hibbett D."/>
            <person name="Nagy L.G."/>
            <person name="Martin F.M."/>
        </authorList>
    </citation>
    <scope>NUCLEOTIDE SEQUENCE</scope>
    <source>
        <strain evidence="2">BED1</strain>
    </source>
</reference>
<feature type="region of interest" description="Disordered" evidence="1">
    <location>
        <begin position="35"/>
        <end position="224"/>
    </location>
</feature>
<keyword evidence="3" id="KW-1185">Reference proteome</keyword>
<evidence type="ECO:0000313" key="3">
    <source>
        <dbReference type="Proteomes" id="UP001194468"/>
    </source>
</evidence>
<reference evidence="2" key="2">
    <citation type="journal article" date="2020" name="Nat. Commun.">
        <title>Large-scale genome sequencing of mycorrhizal fungi provides insights into the early evolution of symbiotic traits.</title>
        <authorList>
            <person name="Miyauchi S."/>
            <person name="Kiss E."/>
            <person name="Kuo A."/>
            <person name="Drula E."/>
            <person name="Kohler A."/>
            <person name="Sanchez-Garcia M."/>
            <person name="Morin E."/>
            <person name="Andreopoulos B."/>
            <person name="Barry K.W."/>
            <person name="Bonito G."/>
            <person name="Buee M."/>
            <person name="Carver A."/>
            <person name="Chen C."/>
            <person name="Cichocki N."/>
            <person name="Clum A."/>
            <person name="Culley D."/>
            <person name="Crous P.W."/>
            <person name="Fauchery L."/>
            <person name="Girlanda M."/>
            <person name="Hayes R.D."/>
            <person name="Keri Z."/>
            <person name="LaButti K."/>
            <person name="Lipzen A."/>
            <person name="Lombard V."/>
            <person name="Magnuson J."/>
            <person name="Maillard F."/>
            <person name="Murat C."/>
            <person name="Nolan M."/>
            <person name="Ohm R.A."/>
            <person name="Pangilinan J."/>
            <person name="Pereira M.F."/>
            <person name="Perotto S."/>
            <person name="Peter M."/>
            <person name="Pfister S."/>
            <person name="Riley R."/>
            <person name="Sitrit Y."/>
            <person name="Stielow J.B."/>
            <person name="Szollosi G."/>
            <person name="Zifcakova L."/>
            <person name="Stursova M."/>
            <person name="Spatafora J.W."/>
            <person name="Tedersoo L."/>
            <person name="Vaario L.M."/>
            <person name="Yamada A."/>
            <person name="Yan M."/>
            <person name="Wang P."/>
            <person name="Xu J."/>
            <person name="Bruns T."/>
            <person name="Baldrian P."/>
            <person name="Vilgalys R."/>
            <person name="Dunand C."/>
            <person name="Henrissat B."/>
            <person name="Grigoriev I.V."/>
            <person name="Hibbett D."/>
            <person name="Nagy L.G."/>
            <person name="Martin F.M."/>
        </authorList>
    </citation>
    <scope>NUCLEOTIDE SEQUENCE</scope>
    <source>
        <strain evidence="2">BED1</strain>
    </source>
</reference>
<feature type="compositionally biased region" description="Polar residues" evidence="1">
    <location>
        <begin position="203"/>
        <end position="224"/>
    </location>
</feature>
<organism evidence="2 3">
    <name type="scientific">Boletus edulis BED1</name>
    <dbReference type="NCBI Taxonomy" id="1328754"/>
    <lineage>
        <taxon>Eukaryota</taxon>
        <taxon>Fungi</taxon>
        <taxon>Dikarya</taxon>
        <taxon>Basidiomycota</taxon>
        <taxon>Agaricomycotina</taxon>
        <taxon>Agaricomycetes</taxon>
        <taxon>Agaricomycetidae</taxon>
        <taxon>Boletales</taxon>
        <taxon>Boletineae</taxon>
        <taxon>Boletaceae</taxon>
        <taxon>Boletoideae</taxon>
        <taxon>Boletus</taxon>
    </lineage>
</organism>
<evidence type="ECO:0000256" key="1">
    <source>
        <dbReference type="SAM" id="MobiDB-lite"/>
    </source>
</evidence>
<feature type="compositionally biased region" description="Basic residues" evidence="1">
    <location>
        <begin position="70"/>
        <end position="79"/>
    </location>
</feature>
<comment type="caution">
    <text evidence="2">The sequence shown here is derived from an EMBL/GenBank/DDBJ whole genome shotgun (WGS) entry which is preliminary data.</text>
</comment>
<sequence>MPRHRRSSDDPKPKSSGLLSHVFSFVSREFESFVVNATARPANQPASTGRVKRRGRDSERNMSEDEARCRSRAQHRRERERRSKPEPSRRKPRSKSTDTTRKYRHNHVQPTDIDDDRVLSASDRERSKSPAPQRSTVFPVPPPPKLKKQPSITMPGSLFPRSPSLVPDKPDMYQYTSNGPISIHRSHPPCDSDLDGAEAGPSRTHSSTVPSADSVDPNQPSLDQYVSPWRTRSVASVHDAVHRFNVTDGVEADFSLMLPSPLSSPAKPISKTRSVDETSPNRPTLNPAPLPTTSRKGKERARASRDEDDLDFIVCGSSGHDVHAKERELDAAREAQREHERLLGGDQGRRASDERERDKRRIKALEEEVRGLKEQLSRSQMRSSPSFLRPRLHHRHLHPFRCALTRRLVLPIPCLHQLAPLCDTR</sequence>
<evidence type="ECO:0000313" key="2">
    <source>
        <dbReference type="EMBL" id="KAF8428836.1"/>
    </source>
</evidence>